<dbReference type="InterPro" id="IPR009457">
    <property type="entry name" value="THH1/TOM1/TOM3_dom"/>
</dbReference>
<dbReference type="AlphaFoldDB" id="A0A6A2YF22"/>
<evidence type="ECO:0000313" key="9">
    <source>
        <dbReference type="EMBL" id="KAE8677846.1"/>
    </source>
</evidence>
<keyword evidence="3" id="KW-0926">Vacuole</keyword>
<dbReference type="InterPro" id="IPR040226">
    <property type="entry name" value="THH1/TOM1/TOM3"/>
</dbReference>
<dbReference type="PANTHER" id="PTHR31142">
    <property type="entry name" value="TOBAMOVIRUS MULTIPLICATION PROTEIN 1-LIKE ISOFORM X1"/>
    <property type="match status" value="1"/>
</dbReference>
<evidence type="ECO:0000256" key="3">
    <source>
        <dbReference type="ARBA" id="ARBA00022554"/>
    </source>
</evidence>
<evidence type="ECO:0000256" key="5">
    <source>
        <dbReference type="ARBA" id="ARBA00022989"/>
    </source>
</evidence>
<dbReference type="PANTHER" id="PTHR31142:SF22">
    <property type="entry name" value="TOBAMOVIRUS MULTIPLICATION PROTEIN 1-LIKE"/>
    <property type="match status" value="1"/>
</dbReference>
<dbReference type="GO" id="GO:0005774">
    <property type="term" value="C:vacuolar membrane"/>
    <property type="evidence" value="ECO:0007669"/>
    <property type="project" value="UniProtKB-SubCell"/>
</dbReference>
<comment type="caution">
    <text evidence="9">The sequence shown here is derived from an EMBL/GenBank/DDBJ whole genome shotgun (WGS) entry which is preliminary data.</text>
</comment>
<feature type="transmembrane region" description="Helical" evidence="7">
    <location>
        <begin position="124"/>
        <end position="144"/>
    </location>
</feature>
<reference evidence="9" key="1">
    <citation type="submission" date="2019-09" db="EMBL/GenBank/DDBJ databases">
        <title>Draft genome information of white flower Hibiscus syriacus.</title>
        <authorList>
            <person name="Kim Y.-M."/>
        </authorList>
    </citation>
    <scope>NUCLEOTIDE SEQUENCE [LARGE SCALE GENOMIC DNA]</scope>
    <source>
        <strain evidence="9">YM2019G1</strain>
    </source>
</reference>
<accession>A0A6A2YF22</accession>
<name>A0A6A2YF22_HIBSY</name>
<evidence type="ECO:0000259" key="8">
    <source>
        <dbReference type="Pfam" id="PF06454"/>
    </source>
</evidence>
<proteinExistence type="inferred from homology"/>
<keyword evidence="6 7" id="KW-0472">Membrane</keyword>
<gene>
    <name evidence="9" type="ORF">F3Y22_tig00111493pilonHSYRG00020</name>
</gene>
<comment type="subcellular location">
    <subcellularLocation>
        <location evidence="1">Vacuole membrane</location>
        <topology evidence="1">Multi-pass membrane protein</topology>
    </subcellularLocation>
</comment>
<evidence type="ECO:0000256" key="1">
    <source>
        <dbReference type="ARBA" id="ARBA00004128"/>
    </source>
</evidence>
<comment type="similarity">
    <text evidence="2">Belongs to the plant tobamovirus multiplication TOM1 protein family.</text>
</comment>
<dbReference type="EMBL" id="VEPZ02001351">
    <property type="protein sequence ID" value="KAE8677846.1"/>
    <property type="molecule type" value="Genomic_DNA"/>
</dbReference>
<evidence type="ECO:0000256" key="4">
    <source>
        <dbReference type="ARBA" id="ARBA00022692"/>
    </source>
</evidence>
<sequence>MSSSYYELLLEKLIHQVMDLSIRQKVEQVLLIMNFFFLLQMSSSHYELSPLSLFSERAISLSLLSKTEISQTAGSRPSVFFRRQPSPPATAFGFGEVRWSWLPQLGDGFIAITGARLKPVRKGFFVISLCAASGFILYGGRLFYMSRRFPVESRGRQKKLFEGYAVPVRTKMPHGEPCSIKIKVEKYYINFFIRKVLVSAFDEDADIDVLYHPLLNLIYYMVVGGDYPIGFGVVYTSEIASEESFGTVPFFFRGWAERANLTNRSFGSDFSRVILGQPILGLN</sequence>
<evidence type="ECO:0000256" key="7">
    <source>
        <dbReference type="SAM" id="Phobius"/>
    </source>
</evidence>
<dbReference type="Pfam" id="PF06454">
    <property type="entry name" value="THH1_TOM1-3_dom"/>
    <property type="match status" value="1"/>
</dbReference>
<keyword evidence="5 7" id="KW-1133">Transmembrane helix</keyword>
<keyword evidence="10" id="KW-1185">Reference proteome</keyword>
<keyword evidence="4 7" id="KW-0812">Transmembrane</keyword>
<organism evidence="9 10">
    <name type="scientific">Hibiscus syriacus</name>
    <name type="common">Rose of Sharon</name>
    <dbReference type="NCBI Taxonomy" id="106335"/>
    <lineage>
        <taxon>Eukaryota</taxon>
        <taxon>Viridiplantae</taxon>
        <taxon>Streptophyta</taxon>
        <taxon>Embryophyta</taxon>
        <taxon>Tracheophyta</taxon>
        <taxon>Spermatophyta</taxon>
        <taxon>Magnoliopsida</taxon>
        <taxon>eudicotyledons</taxon>
        <taxon>Gunneridae</taxon>
        <taxon>Pentapetalae</taxon>
        <taxon>rosids</taxon>
        <taxon>malvids</taxon>
        <taxon>Malvales</taxon>
        <taxon>Malvaceae</taxon>
        <taxon>Malvoideae</taxon>
        <taxon>Hibiscus</taxon>
    </lineage>
</organism>
<evidence type="ECO:0000256" key="6">
    <source>
        <dbReference type="ARBA" id="ARBA00023136"/>
    </source>
</evidence>
<evidence type="ECO:0000256" key="2">
    <source>
        <dbReference type="ARBA" id="ARBA00006779"/>
    </source>
</evidence>
<dbReference type="Proteomes" id="UP000436088">
    <property type="component" value="Unassembled WGS sequence"/>
</dbReference>
<feature type="domain" description="THH1/TOM1/TOM3" evidence="8">
    <location>
        <begin position="122"/>
        <end position="223"/>
    </location>
</feature>
<evidence type="ECO:0000313" key="10">
    <source>
        <dbReference type="Proteomes" id="UP000436088"/>
    </source>
</evidence>
<protein>
    <submittedName>
        <fullName evidence="9">Tobamovirus multiplication protein 1</fullName>
    </submittedName>
</protein>